<keyword evidence="4" id="KW-0812">Transmembrane</keyword>
<reference evidence="7 8" key="2">
    <citation type="journal article" date="2020" name="Cell Rep.">
        <title>Acquisition and Adaptation of Ultra-small Parasitic Reduced Genome Bacteria to Mammalian Hosts.</title>
        <authorList>
            <person name="McLean J.S."/>
            <person name="Bor B."/>
            <person name="Kerns K.A."/>
            <person name="Liu Q."/>
            <person name="To T.T."/>
            <person name="Solden L."/>
            <person name="Hendrickson E.L."/>
            <person name="Wrighton K."/>
            <person name="Shi W."/>
            <person name="He X."/>
        </authorList>
    </citation>
    <scope>NUCLEOTIDE SEQUENCE [LARGE SCALE GENOMIC DNA]</scope>
    <source>
        <strain evidence="7 8">TM7_KMM_G3_1_HOT_351</strain>
    </source>
</reference>
<comment type="caution">
    <text evidence="7">The sequence shown here is derived from an EMBL/GenBank/DDBJ whole genome shotgun (WGS) entry which is preliminary data.</text>
</comment>
<dbReference type="Gene3D" id="3.40.50.2000">
    <property type="entry name" value="Glycogen Phosphorylase B"/>
    <property type="match status" value="2"/>
</dbReference>
<dbReference type="GO" id="GO:0004373">
    <property type="term" value="F:alpha-1,4-glucan glucosyltransferase (UDP-glucose donor) activity"/>
    <property type="evidence" value="ECO:0007669"/>
    <property type="project" value="UniProtKB-EC"/>
</dbReference>
<keyword evidence="3 7" id="KW-0808">Transferase</keyword>
<evidence type="ECO:0000313" key="7">
    <source>
        <dbReference type="EMBL" id="RYC73969.1"/>
    </source>
</evidence>
<dbReference type="EMBL" id="PRLL01000001">
    <property type="protein sequence ID" value="RYC73969.1"/>
    <property type="molecule type" value="Genomic_DNA"/>
</dbReference>
<feature type="domain" description="Glycosyltransferase subfamily 4-like N-terminal" evidence="6">
    <location>
        <begin position="25"/>
        <end position="184"/>
    </location>
</feature>
<feature type="transmembrane region" description="Helical" evidence="4">
    <location>
        <begin position="83"/>
        <end position="99"/>
    </location>
</feature>
<evidence type="ECO:0000256" key="4">
    <source>
        <dbReference type="SAM" id="Phobius"/>
    </source>
</evidence>
<comment type="similarity">
    <text evidence="1">Belongs to the glycosyltransferase group 1 family. Glycosyltransferase 4 subfamily.</text>
</comment>
<evidence type="ECO:0000256" key="1">
    <source>
        <dbReference type="ARBA" id="ARBA00009481"/>
    </source>
</evidence>
<dbReference type="CDD" id="cd03801">
    <property type="entry name" value="GT4_PimA-like"/>
    <property type="match status" value="1"/>
</dbReference>
<dbReference type="InterPro" id="IPR028098">
    <property type="entry name" value="Glyco_trans_4-like_N"/>
</dbReference>
<keyword evidence="4" id="KW-1133">Transmembrane helix</keyword>
<keyword evidence="4" id="KW-0472">Membrane</keyword>
<proteinExistence type="inferred from homology"/>
<keyword evidence="2 7" id="KW-0328">Glycosyltransferase</keyword>
<dbReference type="SUPFAM" id="SSF53756">
    <property type="entry name" value="UDP-Glycosyltransferase/glycogen phosphorylase"/>
    <property type="match status" value="1"/>
</dbReference>
<dbReference type="PANTHER" id="PTHR12526">
    <property type="entry name" value="GLYCOSYLTRANSFERASE"/>
    <property type="match status" value="1"/>
</dbReference>
<sequence>MRKDAKKSSSSAKVVIIRNTFPQFYGGGETYQLTLSSLLSDHSYHPIIFSSSEKLLKSSKQSKISCQRAPFLKFQNWSGLKNLLLPFYFLWQLYLYFWYHHQFKKLKPITVIIESRDDFLAATLAAKKLGIQTLWIDHMDFRSWVLQNVEQKYKNLIGKQILKAARIVDRIIFISDYERQFFEKLIKKTSLPPFQNLITIKNGAIDTFSEYQAIPITPKSLIYLGRLEDYKGIKELIAAFQEISSNHKDATLHIYGAGPLADYCKQHQTSQIIYHGFSDQPLAKVASAEIFVLPSYIEGLSLALIDAAMLQKAIITTNIDGNPEVVQDSFNGLLVPAKDQHSLAKAIDKLLQNPALTQEFAKASRIKYLNEFDFAKTVKEQLIPIIEGKDHV</sequence>
<organism evidence="7 8">
    <name type="scientific">Candidatus Nanosyncoccus nanoralicus</name>
    <dbReference type="NCBI Taxonomy" id="2171996"/>
    <lineage>
        <taxon>Bacteria</taxon>
        <taxon>Candidatus Saccharimonadota</taxon>
        <taxon>Candidatus Nanosyncoccalia</taxon>
        <taxon>Candidatus Nanosyncoccales</taxon>
        <taxon>Candidatus Nanosyncoccaceae</taxon>
        <taxon>Candidatus Nanosyncoccus</taxon>
    </lineage>
</organism>
<dbReference type="RefSeq" id="WP_129603740.1">
    <property type="nucleotide sequence ID" value="NZ_PRLL01000001.1"/>
</dbReference>
<gene>
    <name evidence="7" type="ORF">G3KMM_00009</name>
</gene>
<accession>A0ABY0FKM4</accession>
<dbReference type="EC" id="2.4.1.11" evidence="7"/>
<name>A0ABY0FKM4_9BACT</name>
<feature type="domain" description="Glycosyl transferase family 1" evidence="5">
    <location>
        <begin position="212"/>
        <end position="365"/>
    </location>
</feature>
<dbReference type="Pfam" id="PF13439">
    <property type="entry name" value="Glyco_transf_4"/>
    <property type="match status" value="1"/>
</dbReference>
<dbReference type="Proteomes" id="UP001191004">
    <property type="component" value="Unassembled WGS sequence"/>
</dbReference>
<dbReference type="Pfam" id="PF00534">
    <property type="entry name" value="Glycos_transf_1"/>
    <property type="match status" value="1"/>
</dbReference>
<evidence type="ECO:0000259" key="6">
    <source>
        <dbReference type="Pfam" id="PF13439"/>
    </source>
</evidence>
<evidence type="ECO:0000256" key="2">
    <source>
        <dbReference type="ARBA" id="ARBA00022676"/>
    </source>
</evidence>
<reference evidence="7 8" key="1">
    <citation type="journal article" date="2018" name="bioRxiv">
        <title>Evidence of independent acquisition and adaption of ultra-small bacteria to human hosts across the highly diverse yet reduced genomes of the phylum Saccharibacteria.</title>
        <authorList>
            <person name="McLean J.S."/>
            <person name="Bor B."/>
            <person name="To T.T."/>
            <person name="Liu Q."/>
            <person name="Kearns K.A."/>
            <person name="Solden L.M."/>
            <person name="Wrighton K.C."/>
            <person name="He X."/>
            <person name="Shi W."/>
        </authorList>
    </citation>
    <scope>NUCLEOTIDE SEQUENCE [LARGE SCALE GENOMIC DNA]</scope>
    <source>
        <strain evidence="7 8">TM7_KMM_G3_1_HOT_351</strain>
    </source>
</reference>
<keyword evidence="8" id="KW-1185">Reference proteome</keyword>
<evidence type="ECO:0000259" key="5">
    <source>
        <dbReference type="Pfam" id="PF00534"/>
    </source>
</evidence>
<dbReference type="InterPro" id="IPR001296">
    <property type="entry name" value="Glyco_trans_1"/>
</dbReference>
<evidence type="ECO:0000313" key="8">
    <source>
        <dbReference type="Proteomes" id="UP001191004"/>
    </source>
</evidence>
<evidence type="ECO:0000256" key="3">
    <source>
        <dbReference type="ARBA" id="ARBA00022679"/>
    </source>
</evidence>
<protein>
    <submittedName>
        <fullName evidence="7">Glycogen synthase</fullName>
        <ecNumber evidence="7">2.4.1.11</ecNumber>
    </submittedName>
</protein>
<dbReference type="PANTHER" id="PTHR12526:SF640">
    <property type="entry name" value="COLANIC ACID BIOSYNTHESIS GLYCOSYLTRANSFERASE WCAL-RELATED"/>
    <property type="match status" value="1"/>
</dbReference>